<reference evidence="1 2" key="1">
    <citation type="submission" date="2016-07" db="EMBL/GenBank/DDBJ databases">
        <title>Pervasive Adenine N6-methylation of Active Genes in Fungi.</title>
        <authorList>
            <consortium name="DOE Joint Genome Institute"/>
            <person name="Mondo S.J."/>
            <person name="Dannebaum R.O."/>
            <person name="Kuo R.C."/>
            <person name="Labutti K."/>
            <person name="Haridas S."/>
            <person name="Kuo A."/>
            <person name="Salamov A."/>
            <person name="Ahrendt S.R."/>
            <person name="Lipzen A."/>
            <person name="Sullivan W."/>
            <person name="Andreopoulos W.B."/>
            <person name="Clum A."/>
            <person name="Lindquist E."/>
            <person name="Daum C."/>
            <person name="Ramamoorthy G.K."/>
            <person name="Gryganskyi A."/>
            <person name="Culley D."/>
            <person name="Magnuson J.K."/>
            <person name="James T.Y."/>
            <person name="O'Malley M.A."/>
            <person name="Stajich J.E."/>
            <person name="Spatafora J.W."/>
            <person name="Visel A."/>
            <person name="Grigoriev I.V."/>
        </authorList>
    </citation>
    <scope>NUCLEOTIDE SEQUENCE [LARGE SCALE GENOMIC DNA]</scope>
    <source>
        <strain evidence="1 2">CBS 931.73</strain>
    </source>
</reference>
<evidence type="ECO:0000313" key="2">
    <source>
        <dbReference type="Proteomes" id="UP000193498"/>
    </source>
</evidence>
<accession>A0A1Y1XT27</accession>
<evidence type="ECO:0000313" key="1">
    <source>
        <dbReference type="EMBL" id="ORX88919.1"/>
    </source>
</evidence>
<dbReference type="EMBL" id="MCFE01000490">
    <property type="protein sequence ID" value="ORX88919.1"/>
    <property type="molecule type" value="Genomic_DNA"/>
</dbReference>
<protein>
    <submittedName>
        <fullName evidence="1">Uncharacterized protein</fullName>
    </submittedName>
</protein>
<keyword evidence="2" id="KW-1185">Reference proteome</keyword>
<proteinExistence type="predicted"/>
<organism evidence="1 2">
    <name type="scientific">Basidiobolus meristosporus CBS 931.73</name>
    <dbReference type="NCBI Taxonomy" id="1314790"/>
    <lineage>
        <taxon>Eukaryota</taxon>
        <taxon>Fungi</taxon>
        <taxon>Fungi incertae sedis</taxon>
        <taxon>Zoopagomycota</taxon>
        <taxon>Entomophthoromycotina</taxon>
        <taxon>Basidiobolomycetes</taxon>
        <taxon>Basidiobolales</taxon>
        <taxon>Basidiobolaceae</taxon>
        <taxon>Basidiobolus</taxon>
    </lineage>
</organism>
<dbReference type="AlphaFoldDB" id="A0A1Y1XT27"/>
<comment type="caution">
    <text evidence="1">The sequence shown here is derived from an EMBL/GenBank/DDBJ whole genome shotgun (WGS) entry which is preliminary data.</text>
</comment>
<dbReference type="InParanoid" id="A0A1Y1XT27"/>
<dbReference type="Proteomes" id="UP000193498">
    <property type="component" value="Unassembled WGS sequence"/>
</dbReference>
<dbReference type="OrthoDB" id="5065353at2759"/>
<gene>
    <name evidence="1" type="ORF">K493DRAFT_358922</name>
</gene>
<sequence length="642" mass="71984">MPRIERIEIRKGLRLKLNVSSEDILDHQAKHSEEDVIYDAKADQKVQRPAAIQNDHQAGLLSIEVSGIPSELVDKKLQLTTDTSAKFYLCGKSQGSSDGTVVFSMEDYKIKGFYSDNPWSFSGMIKFSLHVIGDDGVLGESLYAEDIPMELYLLGYKLPKYFAKGVPLLLLRMFVRAATAQGVATREEWVALVVKICHGSAKPITGEASNTKDHWLKYNVYNGASKFVLPNSDQRKEVHYNNYGGDFRLSAWLEAYRLSVSHGDLSLVNCYDQAAAVEVALSLGIDYNCVAWEYHQKFGFIPRKASLVGWGPCNSPFFKGNIKYQIVEENETTRHYFRNHAFLSWSPDFHPEKEEKFFEKHPDPSKYTKVKMLAIDACAGPHLGDEERGTWIDPATYPDNYADGSTYWKSRDDNYNRDHFDTNTELLDQEDKKNGHPDHHFWTPGITGLDNTSSTSELPYYPLGDPFKGTGIEFADPDSFSQDTRVLVGKISDLQKSFQEYLDQGSNWKPVPIANTKLSDGAIQCVTKLIDSATSALNYFSLQITVTPSVSAALSAFQARAEHLVIVSTLEAEDFESVDVCEKKVRVLHADYTSIMVCLNVVVEVSGHAVKETLKPLADKVAHALAGYQCSMVAEKWLQILD</sequence>
<name>A0A1Y1XT27_9FUNG</name>